<evidence type="ECO:0000256" key="1">
    <source>
        <dbReference type="SAM" id="SignalP"/>
    </source>
</evidence>
<evidence type="ECO:0000313" key="4">
    <source>
        <dbReference type="Proteomes" id="UP000636960"/>
    </source>
</evidence>
<dbReference type="AlphaFoldDB" id="A0A919MVG4"/>
<dbReference type="Pfam" id="PF04862">
    <property type="entry name" value="DUF642"/>
    <property type="match status" value="1"/>
</dbReference>
<reference evidence="3" key="1">
    <citation type="submission" date="2021-01" db="EMBL/GenBank/DDBJ databases">
        <title>Whole genome shotgun sequence of Actinoplanes rishiriensis NBRC 108556.</title>
        <authorList>
            <person name="Komaki H."/>
            <person name="Tamura T."/>
        </authorList>
    </citation>
    <scope>NUCLEOTIDE SEQUENCE</scope>
    <source>
        <strain evidence="3">NBRC 108556</strain>
    </source>
</reference>
<proteinExistence type="predicted"/>
<protein>
    <recommendedName>
        <fullName evidence="2">DUF642 domain-containing protein</fullName>
    </recommendedName>
</protein>
<feature type="signal peptide" evidence="1">
    <location>
        <begin position="1"/>
        <end position="23"/>
    </location>
</feature>
<dbReference type="EMBL" id="BOMV01000102">
    <property type="protein sequence ID" value="GIF01392.1"/>
    <property type="molecule type" value="Genomic_DNA"/>
</dbReference>
<organism evidence="3 4">
    <name type="scientific">Paractinoplanes rishiriensis</name>
    <dbReference type="NCBI Taxonomy" id="1050105"/>
    <lineage>
        <taxon>Bacteria</taxon>
        <taxon>Bacillati</taxon>
        <taxon>Actinomycetota</taxon>
        <taxon>Actinomycetes</taxon>
        <taxon>Micromonosporales</taxon>
        <taxon>Micromonosporaceae</taxon>
        <taxon>Paractinoplanes</taxon>
    </lineage>
</organism>
<evidence type="ECO:0000259" key="2">
    <source>
        <dbReference type="Pfam" id="PF04862"/>
    </source>
</evidence>
<dbReference type="InterPro" id="IPR006946">
    <property type="entry name" value="DGR2-like_dom"/>
</dbReference>
<name>A0A919MVG4_9ACTN</name>
<sequence length="189" mass="19973">MKRIFFATLTAGLAGSLATPAVATGPVFRDGLEKRVANASFERIGTGSAIGPWTVTRGDVDLSRNSLWQVAEGTQSLDLDGGRPGAVATTVRSQPGKTYRITFKLAGNPADPLGTKQKIKTGELRANGKLLQQFSFDTTGKSLTNMGYVTRTATVVSTGTLLEIEFASTMPPGKAGWGPVIDDVRVSLR</sequence>
<dbReference type="Gene3D" id="2.60.120.260">
    <property type="entry name" value="Galactose-binding domain-like"/>
    <property type="match status" value="1"/>
</dbReference>
<feature type="chain" id="PRO_5037437914" description="DUF642 domain-containing protein" evidence="1">
    <location>
        <begin position="24"/>
        <end position="189"/>
    </location>
</feature>
<evidence type="ECO:0000313" key="3">
    <source>
        <dbReference type="EMBL" id="GIF01392.1"/>
    </source>
</evidence>
<accession>A0A919MVG4</accession>
<comment type="caution">
    <text evidence="3">The sequence shown here is derived from an EMBL/GenBank/DDBJ whole genome shotgun (WGS) entry which is preliminary data.</text>
</comment>
<gene>
    <name evidence="3" type="ORF">Ari01nite_88560</name>
</gene>
<keyword evidence="4" id="KW-1185">Reference proteome</keyword>
<feature type="domain" description="DUF642" evidence="2">
    <location>
        <begin position="37"/>
        <end position="186"/>
    </location>
</feature>
<dbReference type="RefSeq" id="WP_203790111.1">
    <property type="nucleotide sequence ID" value="NZ_BOMV01000102.1"/>
</dbReference>
<dbReference type="Proteomes" id="UP000636960">
    <property type="component" value="Unassembled WGS sequence"/>
</dbReference>
<keyword evidence="1" id="KW-0732">Signal</keyword>